<dbReference type="InterPro" id="IPR019734">
    <property type="entry name" value="TPR_rpt"/>
</dbReference>
<evidence type="ECO:0000313" key="5">
    <source>
        <dbReference type="Proteomes" id="UP001054902"/>
    </source>
</evidence>
<dbReference type="SUPFAM" id="SSF48452">
    <property type="entry name" value="TPR-like"/>
    <property type="match status" value="2"/>
</dbReference>
<dbReference type="EMBL" id="BLLK01000020">
    <property type="protein sequence ID" value="GFH45076.1"/>
    <property type="molecule type" value="Genomic_DNA"/>
</dbReference>
<dbReference type="PANTHER" id="PTHR45641:SF19">
    <property type="entry name" value="NEPHROCYSTIN-3"/>
    <property type="match status" value="1"/>
</dbReference>
<proteinExistence type="predicted"/>
<dbReference type="SMART" id="SM00028">
    <property type="entry name" value="TPR"/>
    <property type="match status" value="5"/>
</dbReference>
<evidence type="ECO:0008006" key="6">
    <source>
        <dbReference type="Google" id="ProtNLM"/>
    </source>
</evidence>
<feature type="repeat" description="TPR" evidence="3">
    <location>
        <begin position="205"/>
        <end position="238"/>
    </location>
</feature>
<dbReference type="AlphaFoldDB" id="A0AAD3GZU2"/>
<comment type="caution">
    <text evidence="4">The sequence shown here is derived from an EMBL/GenBank/DDBJ whole genome shotgun (WGS) entry which is preliminary data.</text>
</comment>
<dbReference type="Pfam" id="PF13181">
    <property type="entry name" value="TPR_8"/>
    <property type="match status" value="1"/>
</dbReference>
<protein>
    <recommendedName>
        <fullName evidence="6">Kinesin light chain</fullName>
    </recommendedName>
</protein>
<keyword evidence="1" id="KW-0677">Repeat</keyword>
<keyword evidence="5" id="KW-1185">Reference proteome</keyword>
<evidence type="ECO:0000256" key="3">
    <source>
        <dbReference type="PROSITE-ProRule" id="PRU00339"/>
    </source>
</evidence>
<gene>
    <name evidence="4" type="ORF">CTEN210_01550</name>
</gene>
<organism evidence="4 5">
    <name type="scientific">Chaetoceros tenuissimus</name>
    <dbReference type="NCBI Taxonomy" id="426638"/>
    <lineage>
        <taxon>Eukaryota</taxon>
        <taxon>Sar</taxon>
        <taxon>Stramenopiles</taxon>
        <taxon>Ochrophyta</taxon>
        <taxon>Bacillariophyta</taxon>
        <taxon>Coscinodiscophyceae</taxon>
        <taxon>Chaetocerotophycidae</taxon>
        <taxon>Chaetocerotales</taxon>
        <taxon>Chaetocerotaceae</taxon>
        <taxon>Chaetoceros</taxon>
    </lineage>
</organism>
<keyword evidence="2 3" id="KW-0802">TPR repeat</keyword>
<dbReference type="PANTHER" id="PTHR45641">
    <property type="entry name" value="TETRATRICOPEPTIDE REPEAT PROTEIN (AFU_ORTHOLOGUE AFUA_6G03870)"/>
    <property type="match status" value="1"/>
</dbReference>
<name>A0AAD3GZU2_9STRA</name>
<dbReference type="PROSITE" id="PS50005">
    <property type="entry name" value="TPR"/>
    <property type="match status" value="3"/>
</dbReference>
<reference evidence="4 5" key="1">
    <citation type="journal article" date="2021" name="Sci. Rep.">
        <title>The genome of the diatom Chaetoceros tenuissimus carries an ancient integrated fragment of an extant virus.</title>
        <authorList>
            <person name="Hongo Y."/>
            <person name="Kimura K."/>
            <person name="Takaki Y."/>
            <person name="Yoshida Y."/>
            <person name="Baba S."/>
            <person name="Kobayashi G."/>
            <person name="Nagasaki K."/>
            <person name="Hano T."/>
            <person name="Tomaru Y."/>
        </authorList>
    </citation>
    <scope>NUCLEOTIDE SEQUENCE [LARGE SCALE GENOMIC DNA]</scope>
    <source>
        <strain evidence="4 5">NIES-3715</strain>
    </source>
</reference>
<dbReference type="Pfam" id="PF13424">
    <property type="entry name" value="TPR_12"/>
    <property type="match status" value="2"/>
</dbReference>
<evidence type="ECO:0000256" key="1">
    <source>
        <dbReference type="ARBA" id="ARBA00022737"/>
    </source>
</evidence>
<dbReference type="Proteomes" id="UP001054902">
    <property type="component" value="Unassembled WGS sequence"/>
</dbReference>
<accession>A0AAD3GZU2</accession>
<evidence type="ECO:0000313" key="4">
    <source>
        <dbReference type="EMBL" id="GFH45076.1"/>
    </source>
</evidence>
<evidence type="ECO:0000256" key="2">
    <source>
        <dbReference type="ARBA" id="ARBA00022803"/>
    </source>
</evidence>
<dbReference type="Gene3D" id="1.25.40.10">
    <property type="entry name" value="Tetratricopeptide repeat domain"/>
    <property type="match status" value="2"/>
</dbReference>
<feature type="repeat" description="TPR" evidence="3">
    <location>
        <begin position="247"/>
        <end position="280"/>
    </location>
</feature>
<feature type="repeat" description="TPR" evidence="3">
    <location>
        <begin position="163"/>
        <end position="196"/>
    </location>
</feature>
<sequence length="299" mass="33160">MTKQLSQASMGSPMNVLGGSETSFYVANSIVESAIQKYESGEREQALKSLATALKTQRLTLGDNDLVVAHTLGNIGAVYLSLGWLDDAQQVLEECINIKSRIRADPTNVLPKGCSHVPMFDTLNNLGSTCFLKGDYYNAMSYYQDCLKEVTTGDIAGTTEQIADTLYNIGHVHVVLDEFEDALIALNESLQLTKDTYGHEDARVAEVLEKIGAVHLEQSQFDDALTAFVEALRVSKVSLGSTHEDSAISLYNVGLVYERKHETRRAMESYRAALEIFKINGIENESVERVRERMMHLKI</sequence>
<dbReference type="InterPro" id="IPR011990">
    <property type="entry name" value="TPR-like_helical_dom_sf"/>
</dbReference>